<dbReference type="RefSeq" id="WP_103920898.1">
    <property type="nucleotide sequence ID" value="NZ_FMSV02000528.1"/>
</dbReference>
<dbReference type="InterPro" id="IPR050103">
    <property type="entry name" value="Class-III_PLP-dep_AT"/>
</dbReference>
<keyword evidence="1 5" id="KW-0032">Aminotransferase</keyword>
<dbReference type="NCBIfam" id="TIGR00707">
    <property type="entry name" value="argD"/>
    <property type="match status" value="1"/>
</dbReference>
<evidence type="ECO:0000256" key="3">
    <source>
        <dbReference type="ARBA" id="ARBA00022679"/>
    </source>
</evidence>
<dbReference type="GO" id="GO:0005737">
    <property type="term" value="C:cytoplasm"/>
    <property type="evidence" value="ECO:0007669"/>
    <property type="project" value="UniProtKB-SubCell"/>
</dbReference>
<name>A0A1H6FAU0_9GAMM</name>
<keyword evidence="2 5" id="KW-0028">Amino-acid biosynthesis</keyword>
<comment type="cofactor">
    <cofactor evidence="5">
        <name>pyridoxal 5'-phosphate</name>
        <dbReference type="ChEBI" id="CHEBI:597326"/>
    </cofactor>
    <text evidence="5">Binds 1 pyridoxal phosphate per subunit.</text>
</comment>
<comment type="subunit">
    <text evidence="5">Homodimer.</text>
</comment>
<dbReference type="EC" id="2.6.1.11" evidence="5"/>
<feature type="binding site" evidence="5">
    <location>
        <position position="131"/>
    </location>
    <ligand>
        <name>N(2)-acetyl-L-ornithine</name>
        <dbReference type="ChEBI" id="CHEBI:57805"/>
    </ligand>
</feature>
<comment type="pathway">
    <text evidence="5">Amino-acid biosynthesis; L-arginine biosynthesis; N(2)-acetyl-L-ornithine from L-glutamate: step 4/4.</text>
</comment>
<dbReference type="EMBL" id="FMSV02000528">
    <property type="protein sequence ID" value="SEH07222.1"/>
    <property type="molecule type" value="Genomic_DNA"/>
</dbReference>
<dbReference type="CDD" id="cd00610">
    <property type="entry name" value="OAT_like"/>
    <property type="match status" value="1"/>
</dbReference>
<keyword evidence="7" id="KW-1185">Reference proteome</keyword>
<dbReference type="GO" id="GO:0006526">
    <property type="term" value="P:L-arginine biosynthetic process"/>
    <property type="evidence" value="ECO:0007669"/>
    <property type="project" value="UniProtKB-UniRule"/>
</dbReference>
<dbReference type="InterPro" id="IPR015424">
    <property type="entry name" value="PyrdxlP-dep_Trfase"/>
</dbReference>
<feature type="modified residue" description="N6-(pyridoxal phosphate)lysine" evidence="5">
    <location>
        <position position="244"/>
    </location>
</feature>
<feature type="binding site" evidence="5">
    <location>
        <position position="128"/>
    </location>
    <ligand>
        <name>pyridoxal 5'-phosphate</name>
        <dbReference type="ChEBI" id="CHEBI:597326"/>
    </ligand>
</feature>
<feature type="binding site" evidence="5">
    <location>
        <begin position="96"/>
        <end position="97"/>
    </location>
    <ligand>
        <name>pyridoxal 5'-phosphate</name>
        <dbReference type="ChEBI" id="CHEBI:597326"/>
    </ligand>
</feature>
<evidence type="ECO:0000256" key="1">
    <source>
        <dbReference type="ARBA" id="ARBA00022576"/>
    </source>
</evidence>
<dbReference type="InterPro" id="IPR004636">
    <property type="entry name" value="AcOrn/SuccOrn_fam"/>
</dbReference>
<sequence>MKNTLMPNYSRLPISFIHGKGAQLWDDTEQVYLDALSGISVCNLGHAHPAIRDAICEQAETLLHTSNIYGIDKQQKLADKLVALSGMETVFFANSGAEANEAAIKIARLTGHQRGLSLPKIIVMEGSFHGRTLATLSATGNRKVQAGFEPLVQGFIRVAYNDIEAVERVAKQETDVVAILVEPIQGEGGIQIPDADYLPRLRALCDQHNWLLMLDEIQTGIARSGRWFEHQHHNIKPDVMTLAKALGNGVPIGACLAVGEAASRLQPGTHGSTFGGNPLACRVGLTVLDIIEQENLCQRAAELGARFQQGFEQALQDLPGVSEIRIKGLLIGIELDKPCPELVMQALEQGLLINVTAGQVIRLLPPLIISDAQADEMIKTVSALIHDFLS</sequence>
<dbReference type="GO" id="GO:0030170">
    <property type="term" value="F:pyridoxal phosphate binding"/>
    <property type="evidence" value="ECO:0007669"/>
    <property type="project" value="InterPro"/>
</dbReference>
<keyword evidence="3 5" id="KW-0808">Transferase</keyword>
<evidence type="ECO:0000256" key="2">
    <source>
        <dbReference type="ARBA" id="ARBA00022605"/>
    </source>
</evidence>
<protein>
    <recommendedName>
        <fullName evidence="5">Acetylornithine aminotransferase</fullName>
        <shortName evidence="5">ACOAT</shortName>
        <ecNumber evidence="5">2.6.1.11</ecNumber>
    </recommendedName>
</protein>
<proteinExistence type="inferred from homology"/>
<keyword evidence="4 5" id="KW-0663">Pyridoxal phosphate</keyword>
<keyword evidence="5" id="KW-0055">Arginine biosynthesis</keyword>
<dbReference type="FunFam" id="3.40.640.10:FF:000004">
    <property type="entry name" value="Acetylornithine aminotransferase"/>
    <property type="match status" value="1"/>
</dbReference>
<dbReference type="InterPro" id="IPR005814">
    <property type="entry name" value="Aminotrans_3"/>
</dbReference>
<evidence type="ECO:0000256" key="5">
    <source>
        <dbReference type="HAMAP-Rule" id="MF_01107"/>
    </source>
</evidence>
<comment type="subcellular location">
    <subcellularLocation>
        <location evidence="5">Cytoplasm</location>
    </subcellularLocation>
</comment>
<comment type="similarity">
    <text evidence="5">Belongs to the class-III pyridoxal-phosphate-dependent aminotransferase family. ArgD subfamily.</text>
</comment>
<dbReference type="Gene3D" id="3.90.1150.10">
    <property type="entry name" value="Aspartate Aminotransferase, domain 1"/>
    <property type="match status" value="1"/>
</dbReference>
<dbReference type="OrthoDB" id="9801052at2"/>
<feature type="binding site" evidence="5">
    <location>
        <begin position="215"/>
        <end position="218"/>
    </location>
    <ligand>
        <name>pyridoxal 5'-phosphate</name>
        <dbReference type="ChEBI" id="CHEBI:597326"/>
    </ligand>
</feature>
<dbReference type="InterPro" id="IPR015421">
    <property type="entry name" value="PyrdxlP-dep_Trfase_major"/>
</dbReference>
<feature type="binding site" evidence="5">
    <location>
        <position position="272"/>
    </location>
    <ligand>
        <name>N(2)-acetyl-L-ornithine</name>
        <dbReference type="ChEBI" id="CHEBI:57805"/>
    </ligand>
</feature>
<dbReference type="InterPro" id="IPR015422">
    <property type="entry name" value="PyrdxlP-dep_Trfase_small"/>
</dbReference>
<gene>
    <name evidence="5 6" type="primary">argD</name>
    <name evidence="6" type="ORF">MBHS_03097</name>
</gene>
<dbReference type="GO" id="GO:0042802">
    <property type="term" value="F:identical protein binding"/>
    <property type="evidence" value="ECO:0007669"/>
    <property type="project" value="TreeGrafter"/>
</dbReference>
<evidence type="ECO:0000313" key="6">
    <source>
        <dbReference type="EMBL" id="SEH07222.1"/>
    </source>
</evidence>
<dbReference type="PIRSF" id="PIRSF000521">
    <property type="entry name" value="Transaminase_4ab_Lys_Orn"/>
    <property type="match status" value="1"/>
</dbReference>
<evidence type="ECO:0000256" key="4">
    <source>
        <dbReference type="ARBA" id="ARBA00022898"/>
    </source>
</evidence>
<dbReference type="AlphaFoldDB" id="A0A1H6FAU0"/>
<dbReference type="Pfam" id="PF00202">
    <property type="entry name" value="Aminotran_3"/>
    <property type="match status" value="1"/>
</dbReference>
<dbReference type="GO" id="GO:0003992">
    <property type="term" value="F:N2-acetyl-L-ornithine:2-oxoglutarate 5-aminotransferase activity"/>
    <property type="evidence" value="ECO:0007669"/>
    <property type="project" value="UniProtKB-UniRule"/>
</dbReference>
<dbReference type="InterPro" id="IPR049704">
    <property type="entry name" value="Aminotrans_3_PPA_site"/>
</dbReference>
<dbReference type="NCBIfam" id="NF002325">
    <property type="entry name" value="PRK01278.1"/>
    <property type="match status" value="1"/>
</dbReference>
<comment type="catalytic activity">
    <reaction evidence="5">
        <text>N(2)-acetyl-L-ornithine + 2-oxoglutarate = N-acetyl-L-glutamate 5-semialdehyde + L-glutamate</text>
        <dbReference type="Rhea" id="RHEA:18049"/>
        <dbReference type="ChEBI" id="CHEBI:16810"/>
        <dbReference type="ChEBI" id="CHEBI:29123"/>
        <dbReference type="ChEBI" id="CHEBI:29985"/>
        <dbReference type="ChEBI" id="CHEBI:57805"/>
        <dbReference type="EC" id="2.6.1.11"/>
    </reaction>
</comment>
<dbReference type="PROSITE" id="PS00600">
    <property type="entry name" value="AA_TRANSFER_CLASS_3"/>
    <property type="match status" value="1"/>
</dbReference>
<dbReference type="PANTHER" id="PTHR11986">
    <property type="entry name" value="AMINOTRANSFERASE CLASS III"/>
    <property type="match status" value="1"/>
</dbReference>
<feature type="binding site" evidence="5">
    <location>
        <position position="273"/>
    </location>
    <ligand>
        <name>pyridoxal 5'-phosphate</name>
        <dbReference type="ChEBI" id="CHEBI:597326"/>
    </ligand>
</feature>
<reference evidence="6 7" key="1">
    <citation type="submission" date="2016-10" db="EMBL/GenBank/DDBJ databases">
        <authorList>
            <person name="de Groot N.N."/>
        </authorList>
    </citation>
    <scope>NUCLEOTIDE SEQUENCE [LARGE SCALE GENOMIC DNA]</scope>
    <source>
        <strain evidence="6">MBHS1</strain>
    </source>
</reference>
<accession>A0A1H6FAU0</accession>
<keyword evidence="5" id="KW-0963">Cytoplasm</keyword>
<comment type="miscellaneous">
    <text evidence="5">May also have succinyldiaminopimelate aminotransferase activity, thus carrying out the corresponding step in lysine biosynthesis.</text>
</comment>
<dbReference type="UniPathway" id="UPA00068">
    <property type="reaction ID" value="UER00109"/>
</dbReference>
<evidence type="ECO:0000313" key="7">
    <source>
        <dbReference type="Proteomes" id="UP000236724"/>
    </source>
</evidence>
<dbReference type="PANTHER" id="PTHR11986:SF79">
    <property type="entry name" value="ACETYLORNITHINE AMINOTRANSFERASE, MITOCHONDRIAL"/>
    <property type="match status" value="1"/>
</dbReference>
<organism evidence="6 7">
    <name type="scientific">Candidatus Venteria ishoeyi</name>
    <dbReference type="NCBI Taxonomy" id="1899563"/>
    <lineage>
        <taxon>Bacteria</taxon>
        <taxon>Pseudomonadati</taxon>
        <taxon>Pseudomonadota</taxon>
        <taxon>Gammaproteobacteria</taxon>
        <taxon>Thiotrichales</taxon>
        <taxon>Thiotrichaceae</taxon>
        <taxon>Venteria</taxon>
    </lineage>
</organism>
<dbReference type="Proteomes" id="UP000236724">
    <property type="component" value="Unassembled WGS sequence"/>
</dbReference>
<dbReference type="HAMAP" id="MF_01107">
    <property type="entry name" value="ArgD_aminotrans_3"/>
    <property type="match status" value="1"/>
</dbReference>
<dbReference type="SUPFAM" id="SSF53383">
    <property type="entry name" value="PLP-dependent transferases"/>
    <property type="match status" value="1"/>
</dbReference>
<dbReference type="Gene3D" id="3.40.640.10">
    <property type="entry name" value="Type I PLP-dependent aspartate aminotransferase-like (Major domain)"/>
    <property type="match status" value="1"/>
</dbReference>